<reference evidence="2 3" key="1">
    <citation type="submission" date="2018-03" db="EMBL/GenBank/DDBJ databases">
        <title>Genomic Encyclopedia of Type Strains, Phase III (KMG-III): the genomes of soil and plant-associated and newly described type strains.</title>
        <authorList>
            <person name="Whitman W."/>
        </authorList>
    </citation>
    <scope>NUCLEOTIDE SEQUENCE [LARGE SCALE GENOMIC DNA]</scope>
    <source>
        <strain evidence="2 3">CGMCC 4.7097</strain>
    </source>
</reference>
<evidence type="ECO:0000313" key="3">
    <source>
        <dbReference type="Proteomes" id="UP000241118"/>
    </source>
</evidence>
<evidence type="ECO:0000313" key="2">
    <source>
        <dbReference type="EMBL" id="PSL57291.1"/>
    </source>
</evidence>
<dbReference type="InterPro" id="IPR023199">
    <property type="entry name" value="GriE/MELC1_sf"/>
</dbReference>
<dbReference type="RefSeq" id="WP_106614258.1">
    <property type="nucleotide sequence ID" value="NZ_PYAX01000002.1"/>
</dbReference>
<accession>A0A2P8IFP9</accession>
<protein>
    <submittedName>
        <fullName evidence="2">Tyrosinase co-factor MelC1</fullName>
    </submittedName>
</protein>
<dbReference type="EMBL" id="PYAX01000002">
    <property type="protein sequence ID" value="PSL57291.1"/>
    <property type="molecule type" value="Genomic_DNA"/>
</dbReference>
<dbReference type="InterPro" id="IPR006311">
    <property type="entry name" value="TAT_signal"/>
</dbReference>
<dbReference type="GO" id="GO:0005507">
    <property type="term" value="F:copper ion binding"/>
    <property type="evidence" value="ECO:0007669"/>
    <property type="project" value="InterPro"/>
</dbReference>
<gene>
    <name evidence="2" type="ORF">B0I31_102269</name>
</gene>
<proteinExistence type="inferred from homology"/>
<dbReference type="InterPro" id="IPR010928">
    <property type="entry name" value="MelC1"/>
</dbReference>
<dbReference type="PROSITE" id="PS51318">
    <property type="entry name" value="TAT"/>
    <property type="match status" value="1"/>
</dbReference>
<dbReference type="AlphaFoldDB" id="A0A2P8IFP9"/>
<organism evidence="2 3">
    <name type="scientific">Saccharothrix carnea</name>
    <dbReference type="NCBI Taxonomy" id="1280637"/>
    <lineage>
        <taxon>Bacteria</taxon>
        <taxon>Bacillati</taxon>
        <taxon>Actinomycetota</taxon>
        <taxon>Actinomycetes</taxon>
        <taxon>Pseudonocardiales</taxon>
        <taxon>Pseudonocardiaceae</taxon>
        <taxon>Saccharothrix</taxon>
    </lineage>
</organism>
<evidence type="ECO:0000256" key="1">
    <source>
        <dbReference type="ARBA" id="ARBA00009871"/>
    </source>
</evidence>
<dbReference type="Gene3D" id="3.30.1880.10">
    <property type="entry name" value="protein ne1242 domain like"/>
    <property type="match status" value="1"/>
</dbReference>
<comment type="similarity">
    <text evidence="1">Belongs to the melC1 family.</text>
</comment>
<dbReference type="OrthoDB" id="3294973at2"/>
<dbReference type="Pfam" id="PF06236">
    <property type="entry name" value="MelC1"/>
    <property type="match status" value="1"/>
</dbReference>
<comment type="caution">
    <text evidence="2">The sequence shown here is derived from an EMBL/GenBank/DDBJ whole genome shotgun (WGS) entry which is preliminary data.</text>
</comment>
<name>A0A2P8IFP9_SACCR</name>
<dbReference type="Proteomes" id="UP000241118">
    <property type="component" value="Unassembled WGS sequence"/>
</dbReference>
<keyword evidence="3" id="KW-1185">Reference proteome</keyword>
<dbReference type="GO" id="GO:0042438">
    <property type="term" value="P:melanin biosynthetic process"/>
    <property type="evidence" value="ECO:0007669"/>
    <property type="project" value="InterPro"/>
</dbReference>
<sequence length="145" mass="15459">MNDISRRDVFRHGATAALLAVTATGIAGLASSGAAAGPDRVATLADPRDFEETYKGKKIKGEHDKANGKHKVHINGKKLGVVQVELPVAPDSTATYTAVISTLSHFDPIPLDEGNNRDGLKKLAKLAVDQLGEQELTHHADHSHR</sequence>